<name>Q9F819_ERWAM</name>
<sequence length="126" mass="14395">MIATDLSTCLMQWCVIGFRSSQEQIFLHHRQVTATDVGVYGGQCQSRPCGVNAIQRRVEPAFISAVIWKTFSATPGRSIFGPSARAVPARYRSGWLICLFWERLPGKDRVRPLQQERAPLLMFRRR</sequence>
<evidence type="ECO:0000313" key="1">
    <source>
        <dbReference type="EMBL" id="AAG31052.1"/>
    </source>
</evidence>
<accession>Q9F819</accession>
<organism evidence="1">
    <name type="scientific">Erwinia amylovora</name>
    <name type="common">Fire blight bacteria</name>
    <dbReference type="NCBI Taxonomy" id="552"/>
    <lineage>
        <taxon>Bacteria</taxon>
        <taxon>Pseudomonadati</taxon>
        <taxon>Pseudomonadota</taxon>
        <taxon>Gammaproteobacteria</taxon>
        <taxon>Enterobacterales</taxon>
        <taxon>Erwiniaceae</taxon>
        <taxon>Erwinia</taxon>
    </lineage>
</organism>
<dbReference type="EMBL" id="AF264948">
    <property type="protein sequence ID" value="AAG31052.1"/>
    <property type="molecule type" value="Genomic_DNA"/>
</dbReference>
<reference evidence="1" key="1">
    <citation type="journal article" date="2000" name="Appl. Environ. Microbiol.">
        <title>Complete nucleotide sequence of ubiquitous plasmid pEA29 from Erwinia amylovora strain Ea88: gene organization and intraspecies variation.</title>
        <authorList>
            <person name="McGhee G.C."/>
            <person name="Jones A.L."/>
        </authorList>
    </citation>
    <scope>NUCLEOTIDE SEQUENCE</scope>
    <source>
        <strain evidence="1">Ea88</strain>
        <plasmid evidence="1">pEA29</plasmid>
    </source>
</reference>
<protein>
    <submittedName>
        <fullName evidence="1">Uncharacterized protein</fullName>
    </submittedName>
</protein>
<geneLocation type="plasmid" evidence="1">
    <name>pEA29</name>
</geneLocation>
<proteinExistence type="predicted"/>
<dbReference type="AlphaFoldDB" id="Q9F819"/>
<keyword evidence="1" id="KW-0614">Plasmid</keyword>